<keyword evidence="3" id="KW-1185">Reference proteome</keyword>
<name>A0ABZ0B257_9BURK</name>
<keyword evidence="1" id="KW-0812">Transmembrane</keyword>
<keyword evidence="1" id="KW-0472">Membrane</keyword>
<evidence type="ECO:0000313" key="3">
    <source>
        <dbReference type="Proteomes" id="UP001302257"/>
    </source>
</evidence>
<protein>
    <submittedName>
        <fullName evidence="2">Uncharacterized protein</fullName>
    </submittedName>
</protein>
<feature type="transmembrane region" description="Helical" evidence="1">
    <location>
        <begin position="87"/>
        <end position="105"/>
    </location>
</feature>
<dbReference type="EMBL" id="CP132507">
    <property type="protein sequence ID" value="WNO05785.1"/>
    <property type="molecule type" value="Genomic_DNA"/>
</dbReference>
<keyword evidence="1" id="KW-1133">Transmembrane helix</keyword>
<evidence type="ECO:0000313" key="2">
    <source>
        <dbReference type="EMBL" id="WNO05785.1"/>
    </source>
</evidence>
<organism evidence="2 3">
    <name type="scientific">Rhodoferax mekongensis</name>
    <dbReference type="NCBI Taxonomy" id="3068341"/>
    <lineage>
        <taxon>Bacteria</taxon>
        <taxon>Pseudomonadati</taxon>
        <taxon>Pseudomonadota</taxon>
        <taxon>Betaproteobacteria</taxon>
        <taxon>Burkholderiales</taxon>
        <taxon>Comamonadaceae</taxon>
        <taxon>Rhodoferax</taxon>
    </lineage>
</organism>
<dbReference type="RefSeq" id="WP_313868520.1">
    <property type="nucleotide sequence ID" value="NZ_CP132507.1"/>
</dbReference>
<evidence type="ECO:0000256" key="1">
    <source>
        <dbReference type="SAM" id="Phobius"/>
    </source>
</evidence>
<dbReference type="Proteomes" id="UP001302257">
    <property type="component" value="Chromosome"/>
</dbReference>
<feature type="transmembrane region" description="Helical" evidence="1">
    <location>
        <begin position="50"/>
        <end position="66"/>
    </location>
</feature>
<reference evidence="2 3" key="1">
    <citation type="submission" date="2023-08" db="EMBL/GenBank/DDBJ databases">
        <title>Rhodoferax potami sp. nov. and Rhodoferax mekongensis sp. nov., isolated from the Mekong River in Thailand.</title>
        <authorList>
            <person name="Kitikhun S."/>
            <person name="Charoenyingcharoen P."/>
            <person name="Siriarchawattana P."/>
            <person name="Likhitrattanapisal S."/>
            <person name="Nilsakha T."/>
            <person name="Chanpet A."/>
            <person name="Rattanawaree P."/>
            <person name="Ingsriswang S."/>
        </authorList>
    </citation>
    <scope>NUCLEOTIDE SEQUENCE [LARGE SCALE GENOMIC DNA]</scope>
    <source>
        <strain evidence="2 3">TBRC 17307</strain>
    </source>
</reference>
<gene>
    <name evidence="2" type="ORF">RAN89_04955</name>
</gene>
<feature type="transmembrane region" description="Helical" evidence="1">
    <location>
        <begin position="21"/>
        <end position="44"/>
    </location>
</feature>
<accession>A0ABZ0B257</accession>
<sequence>MPSKASTETLAQFERRAFARYFVFDLHFPLVAVVLLSGVCVWLMHGRVAHGVIAAWLAFSVIANAARELFMWRSRKRMDDPQRHADVLLVYTLSSLASGVSWGTFACDTRARI</sequence>
<proteinExistence type="predicted"/>